<dbReference type="PANTHER" id="PTHR34851">
    <property type="entry name" value="PROTEIN CBG05235-RELATED"/>
    <property type="match status" value="1"/>
</dbReference>
<evidence type="ECO:0000313" key="3">
    <source>
        <dbReference type="WBParaSite" id="mrna-Wban_01647"/>
    </source>
</evidence>
<feature type="transmembrane region" description="Helical" evidence="1">
    <location>
        <begin position="110"/>
        <end position="133"/>
    </location>
</feature>
<evidence type="ECO:0000313" key="2">
    <source>
        <dbReference type="Proteomes" id="UP000093561"/>
    </source>
</evidence>
<proteinExistence type="predicted"/>
<dbReference type="PANTHER" id="PTHR34851:SF5">
    <property type="entry name" value="MARVEL DOMAIN-CONTAINING PROTEIN"/>
    <property type="match status" value="1"/>
</dbReference>
<protein>
    <submittedName>
        <fullName evidence="3">Uncharacterized protein</fullName>
    </submittedName>
</protein>
<dbReference type="Proteomes" id="UP000093561">
    <property type="component" value="Unassembled WGS sequence"/>
</dbReference>
<reference evidence="2" key="2">
    <citation type="journal article" date="2016" name="Mol. Ecol.">
        <title>Population genomics of the filarial nematode parasite Wuchereria bancrofti from mosquitoes.</title>
        <authorList>
            <person name="Small S.T."/>
            <person name="Reimer L.J."/>
            <person name="Tisch D.J."/>
            <person name="King C.L."/>
            <person name="Christensen B.M."/>
            <person name="Siba P.M."/>
            <person name="Kazura J.W."/>
            <person name="Serre D."/>
            <person name="Zimmerman P.A."/>
        </authorList>
    </citation>
    <scope>NUCLEOTIDE SEQUENCE</scope>
    <source>
        <strain evidence="2">pt0022</strain>
    </source>
</reference>
<feature type="transmembrane region" description="Helical" evidence="1">
    <location>
        <begin position="196"/>
        <end position="215"/>
    </location>
</feature>
<reference evidence="2" key="1">
    <citation type="submission" date="2015-03" db="EMBL/GenBank/DDBJ databases">
        <title>Wuchereria bancrofti Genome Sequencing Papua New Guinea Strain.</title>
        <authorList>
            <person name="Small S.T."/>
            <person name="Serre D."/>
            <person name="Zimmerman P.A."/>
        </authorList>
    </citation>
    <scope>NUCLEOTIDE SEQUENCE [LARGE SCALE GENOMIC DNA]</scope>
    <source>
        <strain evidence="2">pt0022</strain>
    </source>
</reference>
<keyword evidence="1" id="KW-1133">Transmembrane helix</keyword>
<organism evidence="2 3">
    <name type="scientific">Wuchereria bancrofti</name>
    <dbReference type="NCBI Taxonomy" id="6293"/>
    <lineage>
        <taxon>Eukaryota</taxon>
        <taxon>Metazoa</taxon>
        <taxon>Ecdysozoa</taxon>
        <taxon>Nematoda</taxon>
        <taxon>Chromadorea</taxon>
        <taxon>Rhabditida</taxon>
        <taxon>Spirurina</taxon>
        <taxon>Spiruromorpha</taxon>
        <taxon>Filarioidea</taxon>
        <taxon>Onchocercidae</taxon>
        <taxon>Wuchereria</taxon>
    </lineage>
</organism>
<feature type="transmembrane region" description="Helical" evidence="1">
    <location>
        <begin position="82"/>
        <end position="104"/>
    </location>
</feature>
<name>A0AAF5PJZ1_WUCBA</name>
<evidence type="ECO:0000256" key="1">
    <source>
        <dbReference type="SAM" id="Phobius"/>
    </source>
</evidence>
<accession>A0AAF5PJZ1</accession>
<keyword evidence="1" id="KW-0472">Membrane</keyword>
<dbReference type="AlphaFoldDB" id="A0AAF5PJZ1"/>
<keyword evidence="1" id="KW-0812">Transmembrane</keyword>
<reference evidence="3" key="3">
    <citation type="submission" date="2024-02" db="UniProtKB">
        <authorList>
            <consortium name="WormBaseParasite"/>
        </authorList>
    </citation>
    <scope>IDENTIFICATION</scope>
    <source>
        <strain evidence="3">pt0022</strain>
    </source>
</reference>
<dbReference type="WBParaSite" id="mrna-Wban_01647">
    <property type="protein sequence ID" value="mrna-Wban_01647"/>
    <property type="gene ID" value="Wban_01647"/>
</dbReference>
<sequence>MSSSSVTLSSLATIDLSQEINEKVELPPSEPISPQYVVPITPISTSPALIPSFTSYGISHETNFDHNDAKYQCCYGYMHITLAARIISIAYFCGAVFVVFLIVCSQGVTLAFYSITSFAFAFAIFGTLAYGIFKEKQIFILPYIIFQITSILCTIFIVATFVIGSIFSNKMINALAADIAGMRIDDNLITKSDMQIFGLLFVIALLILLFIQLWFMDVICRFRNFILDRENSFSLNLTSVLNNNNNDAFFNDLSSLHYKE</sequence>
<feature type="transmembrane region" description="Helical" evidence="1">
    <location>
        <begin position="140"/>
        <end position="167"/>
    </location>
</feature>